<dbReference type="Proteomes" id="UP000198796">
    <property type="component" value="Unassembled WGS sequence"/>
</dbReference>
<dbReference type="PANTHER" id="PTHR11371:SF31">
    <property type="entry name" value="EXTRACELLULAR NUCLEASE"/>
    <property type="match status" value="1"/>
</dbReference>
<dbReference type="GO" id="GO:0004519">
    <property type="term" value="F:endonuclease activity"/>
    <property type="evidence" value="ECO:0007669"/>
    <property type="project" value="UniProtKB-KW"/>
</dbReference>
<dbReference type="EMBL" id="FOJU01000004">
    <property type="protein sequence ID" value="SFB08074.1"/>
    <property type="molecule type" value="Genomic_DNA"/>
</dbReference>
<dbReference type="OrthoDB" id="5500612at2"/>
<keyword evidence="1" id="KW-0255">Endonuclease</keyword>
<protein>
    <submittedName>
        <fullName evidence="1">Endonuclease/Exonuclease/phosphatase family protein</fullName>
    </submittedName>
</protein>
<dbReference type="RefSeq" id="WP_092065952.1">
    <property type="nucleotide sequence ID" value="NZ_FOJU01000004.1"/>
</dbReference>
<dbReference type="CDD" id="cd10283">
    <property type="entry name" value="MnuA_DNase1-like"/>
    <property type="match status" value="1"/>
</dbReference>
<evidence type="ECO:0000313" key="1">
    <source>
        <dbReference type="EMBL" id="SFB08074.1"/>
    </source>
</evidence>
<dbReference type="STRING" id="871651.SAMN05421688_2805"/>
<dbReference type="Gene3D" id="3.60.10.10">
    <property type="entry name" value="Endonuclease/exonuclease/phosphatase"/>
    <property type="match status" value="1"/>
</dbReference>
<dbReference type="SUPFAM" id="SSF56219">
    <property type="entry name" value="DNase I-like"/>
    <property type="match status" value="1"/>
</dbReference>
<keyword evidence="2" id="KW-1185">Reference proteome</keyword>
<dbReference type="PANTHER" id="PTHR11371">
    <property type="entry name" value="DEOXYRIBONUCLEASE"/>
    <property type="match status" value="1"/>
</dbReference>
<gene>
    <name evidence="1" type="ORF">SAMN05421688_2805</name>
</gene>
<sequence length="322" mass="36556">MPPFPRPDPFDYDPAEEIAALEQWRQEQPGRAIPQRQPEKLLLASWNIANLGDPGQQRDPRDLDIMASLIGWFDLVALQEVKQDTTALQQIRARLPSSWRAIFTDKGGNNERLAFLYDSDAVELLELAGEIAVPPASARYIRLPGIDRKFDGFDRNPYAVAFRREGLRLTIANAHLYYGSSSTYHENRRALENYALGRWADLNRKSQFAYTRNVIVIGDLNMPKAEPGDLVFEALTRRGLFIPKHQTRIGTTTGGDTHYDQIAFFPGQAGAAFQTSGVFDFDGAVFSHLWEQEGRTRFDAFVRYHLSDHRLLWAQFDATGPQ</sequence>
<proteinExistence type="predicted"/>
<accession>A0A1I0Y4J7</accession>
<keyword evidence="1" id="KW-0378">Hydrolase</keyword>
<organism evidence="1 2">
    <name type="scientific">Poseidonocella pacifica</name>
    <dbReference type="NCBI Taxonomy" id="871651"/>
    <lineage>
        <taxon>Bacteria</taxon>
        <taxon>Pseudomonadati</taxon>
        <taxon>Pseudomonadota</taxon>
        <taxon>Alphaproteobacteria</taxon>
        <taxon>Rhodobacterales</taxon>
        <taxon>Roseobacteraceae</taxon>
        <taxon>Poseidonocella</taxon>
    </lineage>
</organism>
<keyword evidence="1" id="KW-0540">Nuclease</keyword>
<keyword evidence="1" id="KW-0269">Exonuclease</keyword>
<dbReference type="GO" id="GO:0004527">
    <property type="term" value="F:exonuclease activity"/>
    <property type="evidence" value="ECO:0007669"/>
    <property type="project" value="UniProtKB-KW"/>
</dbReference>
<reference evidence="1 2" key="1">
    <citation type="submission" date="2016-10" db="EMBL/GenBank/DDBJ databases">
        <authorList>
            <person name="de Groot N.N."/>
        </authorList>
    </citation>
    <scope>NUCLEOTIDE SEQUENCE [LARGE SCALE GENOMIC DNA]</scope>
    <source>
        <strain evidence="1 2">DSM 29316</strain>
    </source>
</reference>
<evidence type="ECO:0000313" key="2">
    <source>
        <dbReference type="Proteomes" id="UP000198796"/>
    </source>
</evidence>
<dbReference type="AlphaFoldDB" id="A0A1I0Y4J7"/>
<name>A0A1I0Y4J7_9RHOB</name>
<dbReference type="InterPro" id="IPR036691">
    <property type="entry name" value="Endo/exonu/phosph_ase_sf"/>
</dbReference>